<dbReference type="Gene3D" id="3.30.2160.10">
    <property type="entry name" value="Hect, E3 ligase catalytic domain"/>
    <property type="match status" value="1"/>
</dbReference>
<dbReference type="SMART" id="SM00517">
    <property type="entry name" value="PolyA"/>
    <property type="match status" value="1"/>
</dbReference>
<feature type="zinc finger region" description="UBR-type" evidence="23">
    <location>
        <begin position="1150"/>
        <end position="1234"/>
    </location>
</feature>
<keyword evidence="18" id="KW-0456">Lyase</keyword>
<dbReference type="Gene3D" id="3.40.50.720">
    <property type="entry name" value="NAD(P)-binding Rossmann-like Domain"/>
    <property type="match status" value="1"/>
</dbReference>
<dbReference type="SUPFAM" id="SSF50985">
    <property type="entry name" value="RCC1/BLIP-II"/>
    <property type="match status" value="1"/>
</dbReference>
<dbReference type="SMART" id="SM00396">
    <property type="entry name" value="ZnF_UBR1"/>
    <property type="match status" value="1"/>
</dbReference>
<protein>
    <recommendedName>
        <fullName evidence="5">UDP-glucuronic acid decarboxylase 1</fullName>
        <ecNumber evidence="4">4.1.1.35</ecNumber>
    </recommendedName>
    <alternativeName>
        <fullName evidence="19">UDP-glucuronate decarboxylase 1</fullName>
    </alternativeName>
</protein>
<dbReference type="GO" id="GO:0032580">
    <property type="term" value="C:Golgi cisterna membrane"/>
    <property type="evidence" value="ECO:0007669"/>
    <property type="project" value="UniProtKB-SubCell"/>
</dbReference>
<evidence type="ECO:0000256" key="24">
    <source>
        <dbReference type="SAM" id="Coils"/>
    </source>
</evidence>
<evidence type="ECO:0000256" key="5">
    <source>
        <dbReference type="ARBA" id="ARBA00018816"/>
    </source>
</evidence>
<evidence type="ECO:0000256" key="23">
    <source>
        <dbReference type="PROSITE-ProRule" id="PRU00508"/>
    </source>
</evidence>
<feature type="domain" description="UBA" evidence="26">
    <location>
        <begin position="151"/>
        <end position="193"/>
    </location>
</feature>
<evidence type="ECO:0000256" key="2">
    <source>
        <dbReference type="ARBA" id="ARBA00005100"/>
    </source>
</evidence>
<evidence type="ECO:0000256" key="6">
    <source>
        <dbReference type="ARBA" id="ARBA00022692"/>
    </source>
</evidence>
<comment type="similarity">
    <text evidence="3">Belongs to the NAD(P)-dependent epimerase/dehydratase family. UDP-glucuronic acid decarboxylase subfamily.</text>
</comment>
<evidence type="ECO:0000256" key="12">
    <source>
        <dbReference type="ARBA" id="ARBA00022968"/>
    </source>
</evidence>
<feature type="compositionally biased region" description="Polar residues" evidence="25">
    <location>
        <begin position="603"/>
        <end position="612"/>
    </location>
</feature>
<feature type="compositionally biased region" description="Acidic residues" evidence="25">
    <location>
        <begin position="1598"/>
        <end position="1618"/>
    </location>
</feature>
<dbReference type="Gene3D" id="3.90.25.10">
    <property type="entry name" value="UDP-galactose 4-epimerase, domain 1"/>
    <property type="match status" value="1"/>
</dbReference>
<feature type="compositionally biased region" description="Polar residues" evidence="25">
    <location>
        <begin position="1970"/>
        <end position="1981"/>
    </location>
</feature>
<keyword evidence="11" id="KW-0862">Zinc</keyword>
<dbReference type="InterPro" id="IPR024725">
    <property type="entry name" value="UBR5_UBA"/>
</dbReference>
<dbReference type="SUPFAM" id="SSF63570">
    <property type="entry name" value="PABC (PABP) domain"/>
    <property type="match status" value="1"/>
</dbReference>
<dbReference type="CDD" id="cd14423">
    <property type="entry name" value="CUE_UBR5"/>
    <property type="match status" value="1"/>
</dbReference>
<evidence type="ECO:0000256" key="14">
    <source>
        <dbReference type="ARBA" id="ARBA00023027"/>
    </source>
</evidence>
<dbReference type="InterPro" id="IPR015940">
    <property type="entry name" value="UBA"/>
</dbReference>
<feature type="domain" description="PABC" evidence="29">
    <location>
        <begin position="2724"/>
        <end position="2801"/>
    </location>
</feature>
<dbReference type="FunFam" id="3.30.2410.10:FF:000008">
    <property type="entry name" value="Putative E3 ubiquitin-protein ligase UBR5"/>
    <property type="match status" value="1"/>
</dbReference>
<evidence type="ECO:0000256" key="22">
    <source>
        <dbReference type="PROSITE-ProRule" id="PRU00104"/>
    </source>
</evidence>
<feature type="region of interest" description="Disordered" evidence="25">
    <location>
        <begin position="67"/>
        <end position="129"/>
    </location>
</feature>
<feature type="region of interest" description="Disordered" evidence="25">
    <location>
        <begin position="246"/>
        <end position="271"/>
    </location>
</feature>
<evidence type="ECO:0000256" key="13">
    <source>
        <dbReference type="ARBA" id="ARBA00022989"/>
    </source>
</evidence>
<dbReference type="PROSITE" id="PS51309">
    <property type="entry name" value="PABC"/>
    <property type="match status" value="1"/>
</dbReference>
<feature type="active site" description="Glycyl thioester intermediate" evidence="22">
    <location>
        <position position="3083"/>
    </location>
</feature>
<evidence type="ECO:0000259" key="26">
    <source>
        <dbReference type="PROSITE" id="PS50030"/>
    </source>
</evidence>
<evidence type="ECO:0000259" key="29">
    <source>
        <dbReference type="PROSITE" id="PS51309"/>
    </source>
</evidence>
<dbReference type="EC" id="4.1.1.35" evidence="4"/>
<dbReference type="FunFam" id="1.10.1900.10:FF:000002">
    <property type="entry name" value="E3 ubiquitin-protein ligase UBR5 isoform X1"/>
    <property type="match status" value="1"/>
</dbReference>
<feature type="compositionally biased region" description="Acidic residues" evidence="25">
    <location>
        <begin position="1551"/>
        <end position="1565"/>
    </location>
</feature>
<comment type="subcellular location">
    <subcellularLocation>
        <location evidence="1">Golgi apparatus membrane</location>
        <topology evidence="1">Single-pass type II membrane protein</topology>
    </subcellularLocation>
    <subcellularLocation>
        <location evidence="20">Golgi apparatus</location>
        <location evidence="20">Golgi stack membrane</location>
    </subcellularLocation>
</comment>
<dbReference type="GO" id="GO:0048040">
    <property type="term" value="F:UDP-glucuronate decarboxylase activity"/>
    <property type="evidence" value="ECO:0007669"/>
    <property type="project" value="UniProtKB-EC"/>
</dbReference>
<evidence type="ECO:0000256" key="1">
    <source>
        <dbReference type="ARBA" id="ARBA00004323"/>
    </source>
</evidence>
<evidence type="ECO:0000259" key="27">
    <source>
        <dbReference type="PROSITE" id="PS50237"/>
    </source>
</evidence>
<keyword evidence="15" id="KW-0333">Golgi apparatus</keyword>
<keyword evidence="24" id="KW-0175">Coiled coil</keyword>
<dbReference type="InterPro" id="IPR002004">
    <property type="entry name" value="PABP_HYD_C"/>
</dbReference>
<dbReference type="InterPro" id="IPR000569">
    <property type="entry name" value="HECT_dom"/>
</dbReference>
<feature type="compositionally biased region" description="Basic and acidic residues" evidence="25">
    <location>
        <begin position="583"/>
        <end position="592"/>
    </location>
</feature>
<feature type="region of interest" description="Disordered" evidence="25">
    <location>
        <begin position="1551"/>
        <end position="1649"/>
    </location>
</feature>
<feature type="region of interest" description="Disordered" evidence="25">
    <location>
        <begin position="979"/>
        <end position="1037"/>
    </location>
</feature>
<evidence type="ECO:0000313" key="30">
    <source>
        <dbReference type="EMBL" id="CAD7255840.1"/>
    </source>
</evidence>
<keyword evidence="16" id="KW-0472">Membrane</keyword>
<evidence type="ECO:0000256" key="19">
    <source>
        <dbReference type="ARBA" id="ARBA00031585"/>
    </source>
</evidence>
<evidence type="ECO:0000256" key="15">
    <source>
        <dbReference type="ARBA" id="ARBA00023034"/>
    </source>
</evidence>
<evidence type="ECO:0000256" key="25">
    <source>
        <dbReference type="SAM" id="MobiDB-lite"/>
    </source>
</evidence>
<dbReference type="Gene3D" id="3.90.1750.10">
    <property type="entry name" value="Hect, E3 ligase catalytic domains"/>
    <property type="match status" value="2"/>
</dbReference>
<dbReference type="Pfam" id="PF00632">
    <property type="entry name" value="HECT"/>
    <property type="match status" value="1"/>
</dbReference>
<feature type="region of interest" description="Disordered" evidence="25">
    <location>
        <begin position="1263"/>
        <end position="1297"/>
    </location>
</feature>
<dbReference type="Gene3D" id="3.30.2410.10">
    <property type="entry name" value="Hect, E3 ligase catalytic domain"/>
    <property type="match status" value="1"/>
</dbReference>
<dbReference type="GO" id="GO:0003723">
    <property type="term" value="F:RNA binding"/>
    <property type="evidence" value="ECO:0007669"/>
    <property type="project" value="InterPro"/>
</dbReference>
<dbReference type="InterPro" id="IPR036291">
    <property type="entry name" value="NAD(P)-bd_dom_sf"/>
</dbReference>
<dbReference type="PANTHER" id="PTHR46276:SF1">
    <property type="entry name" value="E3 UBIQUITIN-PROTEIN LIGASE UBR5"/>
    <property type="match status" value="1"/>
</dbReference>
<keyword evidence="7" id="KW-0479">Metal-binding</keyword>
<keyword evidence="6" id="KW-0812">Transmembrane</keyword>
<feature type="compositionally biased region" description="Basic and acidic residues" evidence="25">
    <location>
        <begin position="622"/>
        <end position="632"/>
    </location>
</feature>
<dbReference type="GO" id="GO:0034450">
    <property type="term" value="F:ubiquitin-ubiquitin ligase activity"/>
    <property type="evidence" value="ECO:0007669"/>
    <property type="project" value="TreeGrafter"/>
</dbReference>
<dbReference type="Gene3D" id="1.10.1900.10">
    <property type="entry name" value="c-terminal domain of poly(a) binding protein"/>
    <property type="match status" value="1"/>
</dbReference>
<dbReference type="GO" id="GO:0000209">
    <property type="term" value="P:protein polyubiquitination"/>
    <property type="evidence" value="ECO:0007669"/>
    <property type="project" value="TreeGrafter"/>
</dbReference>
<dbReference type="Pfam" id="PF11547">
    <property type="entry name" value="E3_UbLigase_EDD"/>
    <property type="match status" value="1"/>
</dbReference>
<keyword evidence="14" id="KW-0520">NAD</keyword>
<feature type="compositionally biased region" description="Low complexity" evidence="25">
    <location>
        <begin position="2720"/>
        <end position="2729"/>
    </location>
</feature>
<feature type="compositionally biased region" description="Basic and acidic residues" evidence="25">
    <location>
        <begin position="256"/>
        <end position="271"/>
    </location>
</feature>
<dbReference type="InterPro" id="IPR003126">
    <property type="entry name" value="Znf_UBR"/>
</dbReference>
<dbReference type="FunFam" id="1.10.8.10:FF:000009">
    <property type="entry name" value="Putative E3 ubiquitin-protein ligase UBR5"/>
    <property type="match status" value="1"/>
</dbReference>
<dbReference type="GO" id="GO:0000139">
    <property type="term" value="C:Golgi membrane"/>
    <property type="evidence" value="ECO:0007669"/>
    <property type="project" value="UniProtKB-SubCell"/>
</dbReference>
<evidence type="ECO:0000256" key="10">
    <source>
        <dbReference type="ARBA" id="ARBA00022793"/>
    </source>
</evidence>
<reference evidence="30" key="1">
    <citation type="submission" date="2020-11" db="EMBL/GenBank/DDBJ databases">
        <authorList>
            <person name="Tran Van P."/>
        </authorList>
    </citation>
    <scope>NUCLEOTIDE SEQUENCE</scope>
</reference>
<feature type="compositionally biased region" description="Polar residues" evidence="25">
    <location>
        <begin position="1019"/>
        <end position="1031"/>
    </location>
</feature>
<proteinExistence type="inferred from homology"/>
<comment type="pathway">
    <text evidence="2">Nucleotide-sugar biosynthesis; UDP-alpha-D-xylose biosynthesis; UDP-alpha-D-xylose from UDP-alpha-D-glucuronate: step 1/1.</text>
</comment>
<keyword evidence="17" id="KW-0325">Glycoprotein</keyword>
<feature type="compositionally biased region" description="Low complexity" evidence="25">
    <location>
        <begin position="1271"/>
        <end position="1284"/>
    </location>
</feature>
<dbReference type="InterPro" id="IPR035983">
    <property type="entry name" value="Hect_E3_ubiquitin_ligase"/>
</dbReference>
<feature type="region of interest" description="Disordered" evidence="25">
    <location>
        <begin position="568"/>
        <end position="632"/>
    </location>
</feature>
<feature type="region of interest" description="Disordered" evidence="25">
    <location>
        <begin position="1954"/>
        <end position="2005"/>
    </location>
</feature>
<dbReference type="InterPro" id="IPR047503">
    <property type="entry name" value="UBR-box_UBR5"/>
</dbReference>
<feature type="region of interest" description="Disordered" evidence="25">
    <location>
        <begin position="2362"/>
        <end position="2383"/>
    </location>
</feature>
<keyword evidence="9 22" id="KW-0833">Ubl conjugation pathway</keyword>
<evidence type="ECO:0000256" key="9">
    <source>
        <dbReference type="ARBA" id="ARBA00022786"/>
    </source>
</evidence>
<dbReference type="Pfam" id="PF16363">
    <property type="entry name" value="GDP_Man_Dehyd"/>
    <property type="match status" value="1"/>
</dbReference>
<organism evidence="30">
    <name type="scientific">Timema shepardi</name>
    <name type="common">Walking stick</name>
    <dbReference type="NCBI Taxonomy" id="629360"/>
    <lineage>
        <taxon>Eukaryota</taxon>
        <taxon>Metazoa</taxon>
        <taxon>Ecdysozoa</taxon>
        <taxon>Arthropoda</taxon>
        <taxon>Hexapoda</taxon>
        <taxon>Insecta</taxon>
        <taxon>Pterygota</taxon>
        <taxon>Neoptera</taxon>
        <taxon>Polyneoptera</taxon>
        <taxon>Phasmatodea</taxon>
        <taxon>Timematodea</taxon>
        <taxon>Timematoidea</taxon>
        <taxon>Timematidae</taxon>
        <taxon>Timema</taxon>
    </lineage>
</organism>
<evidence type="ECO:0000256" key="7">
    <source>
        <dbReference type="ARBA" id="ARBA00022723"/>
    </source>
</evidence>
<dbReference type="SMART" id="SM00119">
    <property type="entry name" value="HECTc"/>
    <property type="match status" value="1"/>
</dbReference>
<keyword evidence="10" id="KW-0210">Decarboxylase</keyword>
<dbReference type="CDD" id="cd19675">
    <property type="entry name" value="UBR-box_UBR5"/>
    <property type="match status" value="1"/>
</dbReference>
<dbReference type="GO" id="GO:0090263">
    <property type="term" value="P:positive regulation of canonical Wnt signaling pathway"/>
    <property type="evidence" value="ECO:0007669"/>
    <property type="project" value="TreeGrafter"/>
</dbReference>
<feature type="region of interest" description="Disordered" evidence="25">
    <location>
        <begin position="2820"/>
        <end position="2844"/>
    </location>
</feature>
<feature type="region of interest" description="Disordered" evidence="25">
    <location>
        <begin position="1725"/>
        <end position="1750"/>
    </location>
</feature>
<feature type="region of interest" description="Disordered" evidence="25">
    <location>
        <begin position="2686"/>
        <end position="2707"/>
    </location>
</feature>
<evidence type="ECO:0000256" key="3">
    <source>
        <dbReference type="ARBA" id="ARBA00007505"/>
    </source>
</evidence>
<evidence type="ECO:0000256" key="16">
    <source>
        <dbReference type="ARBA" id="ARBA00023136"/>
    </source>
</evidence>
<accession>A0A7R9FV25</accession>
<dbReference type="Pfam" id="PF00658">
    <property type="entry name" value="MLLE"/>
    <property type="match status" value="1"/>
</dbReference>
<gene>
    <name evidence="30" type="ORF">TSIB3V08_LOCUS132</name>
</gene>
<dbReference type="CDD" id="cd05230">
    <property type="entry name" value="UGD_SDR_e"/>
    <property type="match status" value="1"/>
</dbReference>
<feature type="region of interest" description="Disordered" evidence="25">
    <location>
        <begin position="2096"/>
        <end position="2125"/>
    </location>
</feature>
<feature type="compositionally biased region" description="Basic and acidic residues" evidence="25">
    <location>
        <begin position="1995"/>
        <end position="2005"/>
    </location>
</feature>
<keyword evidence="13" id="KW-1133">Transmembrane helix</keyword>
<dbReference type="PANTHER" id="PTHR46276">
    <property type="entry name" value="E3 UBIQUITIN-PROTEIN LIGASE UBR5"/>
    <property type="match status" value="1"/>
</dbReference>
<feature type="domain" description="HECT" evidence="27">
    <location>
        <begin position="2857"/>
        <end position="3114"/>
    </location>
</feature>
<dbReference type="SUPFAM" id="SSF51735">
    <property type="entry name" value="NAD(P)-binding Rossmann-fold domains"/>
    <property type="match status" value="1"/>
</dbReference>
<evidence type="ECO:0000256" key="11">
    <source>
        <dbReference type="ARBA" id="ARBA00022833"/>
    </source>
</evidence>
<keyword evidence="8" id="KW-0863">Zinc-finger</keyword>
<dbReference type="GO" id="GO:0043130">
    <property type="term" value="F:ubiquitin binding"/>
    <property type="evidence" value="ECO:0007669"/>
    <property type="project" value="InterPro"/>
</dbReference>
<keyword evidence="12" id="KW-0735">Signal-anchor</keyword>
<evidence type="ECO:0000259" key="28">
    <source>
        <dbReference type="PROSITE" id="PS51157"/>
    </source>
</evidence>
<evidence type="ECO:0000256" key="4">
    <source>
        <dbReference type="ARBA" id="ARBA00012290"/>
    </source>
</evidence>
<dbReference type="GO" id="GO:0005634">
    <property type="term" value="C:nucleus"/>
    <property type="evidence" value="ECO:0007669"/>
    <property type="project" value="TreeGrafter"/>
</dbReference>
<evidence type="ECO:0000256" key="17">
    <source>
        <dbReference type="ARBA" id="ARBA00023180"/>
    </source>
</evidence>
<feature type="compositionally biased region" description="Acidic residues" evidence="25">
    <location>
        <begin position="2833"/>
        <end position="2842"/>
    </location>
</feature>
<dbReference type="Gene3D" id="1.10.8.10">
    <property type="entry name" value="DNA helicase RuvA subunit, C-terminal domain"/>
    <property type="match status" value="1"/>
</dbReference>
<comment type="catalytic activity">
    <reaction evidence="21">
        <text>UDP-alpha-D-glucuronate + H(+) = UDP-alpha-D-xylose + CO2</text>
        <dbReference type="Rhea" id="RHEA:23916"/>
        <dbReference type="ChEBI" id="CHEBI:15378"/>
        <dbReference type="ChEBI" id="CHEBI:16526"/>
        <dbReference type="ChEBI" id="CHEBI:57632"/>
        <dbReference type="ChEBI" id="CHEBI:58052"/>
        <dbReference type="EC" id="4.1.1.35"/>
    </reaction>
    <physiologicalReaction direction="left-to-right" evidence="21">
        <dbReference type="Rhea" id="RHEA:23917"/>
    </physiologicalReaction>
</comment>
<dbReference type="InterPro" id="IPR009091">
    <property type="entry name" value="RCC1/BLIP-II"/>
</dbReference>
<evidence type="ECO:0000256" key="18">
    <source>
        <dbReference type="ARBA" id="ARBA00023239"/>
    </source>
</evidence>
<evidence type="ECO:0000256" key="20">
    <source>
        <dbReference type="ARBA" id="ARBA00037859"/>
    </source>
</evidence>
<feature type="region of interest" description="Disordered" evidence="25">
    <location>
        <begin position="2326"/>
        <end position="2346"/>
    </location>
</feature>
<dbReference type="PROSITE" id="PS50030">
    <property type="entry name" value="UBA"/>
    <property type="match status" value="1"/>
</dbReference>
<evidence type="ECO:0000256" key="8">
    <source>
        <dbReference type="ARBA" id="ARBA00022771"/>
    </source>
</evidence>
<feature type="compositionally biased region" description="Low complexity" evidence="25">
    <location>
        <begin position="1954"/>
        <end position="1969"/>
    </location>
</feature>
<dbReference type="EMBL" id="OC000034">
    <property type="protein sequence ID" value="CAD7255840.1"/>
    <property type="molecule type" value="Genomic_DNA"/>
</dbReference>
<dbReference type="GO" id="GO:0008270">
    <property type="term" value="F:zinc ion binding"/>
    <property type="evidence" value="ECO:0007669"/>
    <property type="project" value="UniProtKB-KW"/>
</dbReference>
<feature type="coiled-coil region" evidence="24">
    <location>
        <begin position="3245"/>
        <end position="3272"/>
    </location>
</feature>
<feature type="region of interest" description="Disordered" evidence="25">
    <location>
        <begin position="2715"/>
        <end position="2734"/>
    </location>
</feature>
<dbReference type="InterPro" id="IPR036053">
    <property type="entry name" value="PABP-dom"/>
</dbReference>
<evidence type="ECO:0000256" key="21">
    <source>
        <dbReference type="ARBA" id="ARBA00049410"/>
    </source>
</evidence>
<dbReference type="PROSITE" id="PS50237">
    <property type="entry name" value="HECT"/>
    <property type="match status" value="1"/>
</dbReference>
<feature type="compositionally biased region" description="Low complexity" evidence="25">
    <location>
        <begin position="114"/>
        <end position="129"/>
    </location>
</feature>
<dbReference type="InterPro" id="IPR016040">
    <property type="entry name" value="NAD(P)-bd_dom"/>
</dbReference>
<feature type="domain" description="UBR-type" evidence="28">
    <location>
        <begin position="1150"/>
        <end position="1234"/>
    </location>
</feature>
<dbReference type="PROSITE" id="PS51157">
    <property type="entry name" value="ZF_UBR"/>
    <property type="match status" value="1"/>
</dbReference>
<dbReference type="SUPFAM" id="SSF56204">
    <property type="entry name" value="Hect, E3 ligase catalytic domain"/>
    <property type="match status" value="1"/>
</dbReference>
<dbReference type="FunFam" id="3.40.50.720:FF:000065">
    <property type="entry name" value="UDP-glucuronic acid decarboxylase 1"/>
    <property type="match status" value="1"/>
</dbReference>
<feature type="compositionally biased region" description="Polar residues" evidence="25">
    <location>
        <begin position="1624"/>
        <end position="1649"/>
    </location>
</feature>
<sequence>MIDSWGLRLKEVSEKLNRFGTATPAALSNLKVAVKRIVVGPNHFALLLEDGHVCRVSFSIISDRLDLSKNDPTKSTSSNKVGSTGGAGSSSSSRQLTRTRARIMRSNPTLRGTPGVPSSGSGARGAPGVIIGAGSGTGSGASTRPIVPAPYVPEELVSQAQVVLQGKSRNLIIRELQRTNLDVNLAVNNLLSRDDEEGDDADDAPDSYVPEDLISLLDGGFHADHSVIIDADAMFSEDMFGYSAMRNRGSSSSRRLNSERDRDADRDRDRDRDSFSRWRDRQYFGPRRWLESALRDSTWDKEDAKKKEFATQSPLWMSDDLEFWPERGTESAPQFCLIAAMHSELIAVSMGGQLYQWRWNEAEPYRHPENSTIHHPKTIPLALVSEHVVQISGTVIRCSVATESGKVATWLDELLSHAAAKLEHPAQSFTEFSLDRISSLHTCTLYTVARLDSGALGVLPFGQRKRLWEKYRAKSRKHRPSTATADIVCGSQVCMKNSPMYQPGAIGFTISGGIPKVGQLLNAAWNMTDLCRFKLIAAPPSAASTSELRRDSIGGGTSGTTTVAIATTSNLPAPGSSNTGKNSHKETADRLDMPPPPSPASSTCSDTGSITTSHKRQKRVVPKGEENEKKDEEEWQLKDVVFVEDVKSVPVGRVLKVDGAHVAVRFPSTKDSKEKDLVTDDTMSLLQDCRLMRKDELQAIKSGTTSRAPDCFQRIPRRVNIPEGGQILTITVDGLGIHAIVKTGTKLSYIVYNLNSGRAEQDSPFPSDTASFMGLEPRNISLINAGETSDSVLILRDGNSTIYPLAKDCMESIRDPHWLDLPPVRCVGAGTHALSVASSANLKNQVALIVLALEPQVLMPRILRCDLEGVKQVLATLDQEAKSCASVMASLPNVLSERCDGNRNIFHACVTMCTPTSNKEGDQEGSSSYSSGLESINVITNALGSRSVSLREMMRRATAAVRSSGEFSERVWMRPERETVAENGAHQPPGEEPIPTLSWPPETFDPTSGDEDSLMGLGASSTPNTKPTTSGCGVGGSNNIYVVDPVERKNNALQALKLMCESSALQPHLKDMLSAKDAQGQTPFMLAVLCRAYPAALGLLDTIQRVANKECGEQTSEQAQQQRKTLVGNMVYPTGSAPDDSPLHVVCCNDTCSFTWTGAEHINQDIFECRTCGLTGSLCCCTECAKVCHKGHDCKLKRTSPTAYCDCWEKCKCKALIMGQQSTRYDLLCRLVTDTSLVAQPNSRGESILLFLVQTVGRQSVEQRQFRASRPRSASASSRKTPSSDIEPDMPDHDLEPPRFSRRALERLLNDWCAVRGMIMSGVKETAATTQAVYEDQAYLQSQSGTTLLDKFTYCLLVKCSAEMLDTLLTTLIRELQNETVGGRQADAKVVARRFVRSVARIFVIFSIEMAPNTIKRRSLTSLSQPLVKCKRVFQALIRLAVEELCETADSLIAPVRLGVARPTAPFTLASSTIDVINGSEDLFSVEPLAPHSSYSPGSHPMSSGMLGSSLGSEVLRPVGLAQAVARVARARAAAAVSALMMDDADTVEGLAAEDGDGEGSEQDDNERPGGGGGSGGEPMDTEVVDLVNGVGGPGEDAQGDGESDNELDLLAETESDSDDNHSNQDTQSAQRSVQTGATAGSESGSCSNLTKQDVVFSDANLNGMDENLSGYPISLQRLLEGFQGGFEDFLGWRRCAEPRMTRLYGIDLLVLIGSIASLLLFPEPEDDSAESSQQEDDESEAGETDEQDTEEFALADEQLERRSTNSGHGHRSNLAPQSMQWAIRNRETGTRAGGGSSLVFIDPSSLRRSTTATAAVAAAAANQEPVTMATTASCLARAFGIVIRQIADLLTMLQDYHALAPNLPRTLDITYQESINLQLYLEYHLKPTWDWLLTVMDSTEAQLRFGASLTHSSDPNHPAHPLHQAAGLSVPGGLGGLLGPATLSLTVLGGAGAANSSSSNRNNSGHRAVSSTTAPNSTNPRIVGFASGSVDAPRSAREREDPHSARRDFLSYCLSLMRAHNGEHLDSLPVLDVSALKHIAYVFDALIYYMRSGTESPDTDLLRDGVIVDSWNDQDENDNDEGDEDLSHSVAMDAESVDEQESMGAGTGGLSLSNVGSGGKGRKNSFLQRSESTLCLGCPPPDPFDTPMSEALPLADQPHLLQPNARREELFGMPKQPITVPPSGTSPPGTYNPLEVLPTRLGLSMRTVDNSSSGPCMAATSSAHLGPTNLGSSEGGPMKSSIAVPIRSTADDVSGNKDQLQFSRSNFDAFDHLFREIEEEDAHMKLGEAPSESNICSVPGSVVTEEGPQDLSFNKDQPIATKMEVDEDSQEFASDSDSVPFVRSGSRKPLPATGFIIKKHEPVTDGPADLSKPGPSGAHNGIESDEYDIQELVLSPTANTDASSLEESRKLLEQNRAPIIVSPRKVAAALADALACFPGNNNGTAEEVGPTVKSVIVRAGPANTSMPSSHQTDAQDILEVPSSDSRHPAENPCIESLSNQDISANVTVETSRSHDQPRPHPTIGQSVSHDLLLGRWRLALDLFGRVFMEDVGLEPGSVVSELGGFPVKEAKFRREMEKLRNAQQRDLTLSKVERERNQLIVQTMKELNTQYNNYHRRASSSQPPLAVNRVKVTFKDEPGEGSGVARSFYTAIAEALLANEKLPNLEPAQVGTKYAPYNVLQRLRSRERDTIRRHTQAQRSSQRCRETRRLLSYDARPFSPSSPDGSSGVQNSNDHLTLHQQQLGDRLYPKVQALRPSFASKITGMLLELSPAQLLMLLASEDALRQKVQEAVELILSHGQELASEALLDLDVFSLSERSKKATTNTSRNSEAEDTTEDGEDNSPLFYSPGKRGFYSPRQGKASFERINAFRNVGRLLGLCLLQNELCPIFLNRHVMKYILGRPIRFHDLAFFDPVIYESLRQLVVDAETKDSNSLFSALDLTFSVDLSVEEGGGSVELLSGGRDVESLRTGVFDVLPPGALDGLTAEDLRLLLNGVGDINVAVLISYTSFNDESGETSERLLKFKRWLWSIVEKMTHVERQDLVYFWTGSPALPASEDGFQPMPSVTIRPADDAHLPTANTCISRLYIPLYSSRAVLRHKLLLAIKTKNFGFVNSLVFSVRVAVNRFKAKKGPYRGIKDLEFFAMGRHNSIYFSGGNFVRRRTTSSDHPYYWHLEDIVGAHSPRIKFGRRPLLLIIVYKKGSSLNNLILNQKSKTEKHIETHYESATHHSSEVTKNHVPIFEGHLNNIKAINEAQNQIKELEKKIKELEARIPQRFPDVKFLNYRSKKRILITGGAGFVGSHLVDQLMIAGHEVIVADNFFTGRKRNVEHWIGHENFELIHHDIVNPLFIEVDEIYHLASPASPPHYMYNPVKTIKTNTVGTINMLGLAKRVGARVLIASTSEVYGDPEVHPQPETYWGHVNPIGPRACYDEGKRVSETLSYAYARQEKVDVRVARIFNTYGPRMHMNDGRVVSNFILQSLKNETITIYGHGKQTRSFQYVSDLVDGLVGLMASNYSLPINIGNPIEHTIEEFAILIKKLVGGPSKIEQTSAVEDDPQRRKPDIKRAKTYLGWEPKVPLEIGLHKTIAYFRKELQRATHSQRNLFPPEAPTPSRLFDIDY</sequence>
<feature type="compositionally biased region" description="Low complexity" evidence="25">
    <location>
        <begin position="246"/>
        <end position="255"/>
    </location>
</feature>
<name>A0A7R9FV25_TIMSH</name>